<dbReference type="Gene3D" id="3.80.10.10">
    <property type="entry name" value="Ribonuclease Inhibitor"/>
    <property type="match status" value="2"/>
</dbReference>
<comment type="similarity">
    <text evidence="2">Belongs to the peptidase S10 family.</text>
</comment>
<accession>A0A6S7G9A3</accession>
<organism evidence="12 13">
    <name type="scientific">Paramuricea clavata</name>
    <name type="common">Red gorgonian</name>
    <name type="synonym">Violescent sea-whip</name>
    <dbReference type="NCBI Taxonomy" id="317549"/>
    <lineage>
        <taxon>Eukaryota</taxon>
        <taxon>Metazoa</taxon>
        <taxon>Cnidaria</taxon>
        <taxon>Anthozoa</taxon>
        <taxon>Octocorallia</taxon>
        <taxon>Malacalcyonacea</taxon>
        <taxon>Plexauridae</taxon>
        <taxon>Paramuricea</taxon>
    </lineage>
</organism>
<dbReference type="InterPro" id="IPR029058">
    <property type="entry name" value="AB_hydrolase_fold"/>
</dbReference>
<keyword evidence="3" id="KW-0964">Secreted</keyword>
<evidence type="ECO:0000256" key="5">
    <source>
        <dbReference type="ARBA" id="ARBA00022670"/>
    </source>
</evidence>
<comment type="caution">
    <text evidence="12">The sequence shown here is derived from an EMBL/GenBank/DDBJ whole genome shotgun (WGS) entry which is preliminary data.</text>
</comment>
<dbReference type="GO" id="GO:0004185">
    <property type="term" value="F:serine-type carboxypeptidase activity"/>
    <property type="evidence" value="ECO:0007669"/>
    <property type="project" value="InterPro"/>
</dbReference>
<evidence type="ECO:0000256" key="9">
    <source>
        <dbReference type="ARBA" id="ARBA00055847"/>
    </source>
</evidence>
<keyword evidence="7" id="KW-0378">Hydrolase</keyword>
<dbReference type="Gene3D" id="3.40.50.1820">
    <property type="entry name" value="alpha/beta hydrolase"/>
    <property type="match status" value="1"/>
</dbReference>
<dbReference type="EMBL" id="CACRXK020000909">
    <property type="protein sequence ID" value="CAB3985719.1"/>
    <property type="molecule type" value="Genomic_DNA"/>
</dbReference>
<evidence type="ECO:0000256" key="1">
    <source>
        <dbReference type="ARBA" id="ARBA00004613"/>
    </source>
</evidence>
<keyword evidence="4 12" id="KW-0121">Carboxypeptidase</keyword>
<dbReference type="InterPro" id="IPR032675">
    <property type="entry name" value="LRR_dom_sf"/>
</dbReference>
<reference evidence="12" key="1">
    <citation type="submission" date="2020-04" db="EMBL/GenBank/DDBJ databases">
        <authorList>
            <person name="Alioto T."/>
            <person name="Alioto T."/>
            <person name="Gomez Garrido J."/>
        </authorList>
    </citation>
    <scope>NUCLEOTIDE SEQUENCE</scope>
    <source>
        <strain evidence="12">A484AB</strain>
    </source>
</reference>
<keyword evidence="13" id="KW-1185">Reference proteome</keyword>
<dbReference type="GO" id="GO:0005576">
    <property type="term" value="C:extracellular region"/>
    <property type="evidence" value="ECO:0007669"/>
    <property type="project" value="UniProtKB-SubCell"/>
</dbReference>
<gene>
    <name evidence="12" type="ORF">PACLA_8A046232</name>
</gene>
<dbReference type="SMART" id="SM00367">
    <property type="entry name" value="LRR_CC"/>
    <property type="match status" value="5"/>
</dbReference>
<evidence type="ECO:0000256" key="2">
    <source>
        <dbReference type="ARBA" id="ARBA00009431"/>
    </source>
</evidence>
<proteinExistence type="inferred from homology"/>
<dbReference type="AlphaFoldDB" id="A0A6S7G9A3"/>
<evidence type="ECO:0000256" key="11">
    <source>
        <dbReference type="ARBA" id="ARBA00077736"/>
    </source>
</evidence>
<dbReference type="InterPro" id="IPR006553">
    <property type="entry name" value="Leu-rich_rpt_Cys-con_subtyp"/>
</dbReference>
<dbReference type="Gene3D" id="3.40.50.12670">
    <property type="match status" value="1"/>
</dbReference>
<comment type="subcellular location">
    <subcellularLocation>
        <location evidence="1">Secreted</location>
    </subcellularLocation>
</comment>
<evidence type="ECO:0000256" key="3">
    <source>
        <dbReference type="ARBA" id="ARBA00022525"/>
    </source>
</evidence>
<dbReference type="Pfam" id="PF00450">
    <property type="entry name" value="Peptidase_S10"/>
    <property type="match status" value="1"/>
</dbReference>
<evidence type="ECO:0000256" key="4">
    <source>
        <dbReference type="ARBA" id="ARBA00022645"/>
    </source>
</evidence>
<dbReference type="InterPro" id="IPR001563">
    <property type="entry name" value="Peptidase_S10"/>
</dbReference>
<dbReference type="Proteomes" id="UP001152795">
    <property type="component" value="Unassembled WGS sequence"/>
</dbReference>
<evidence type="ECO:0000256" key="6">
    <source>
        <dbReference type="ARBA" id="ARBA00022729"/>
    </source>
</evidence>
<dbReference type="PRINTS" id="PR00724">
    <property type="entry name" value="CRBOXYPTASEC"/>
</dbReference>
<protein>
    <recommendedName>
        <fullName evidence="10">Retinoid-inducible serine carboxypeptidase</fullName>
    </recommendedName>
    <alternativeName>
        <fullName evidence="11">Serine carboxypeptidase 1</fullName>
    </alternativeName>
</protein>
<dbReference type="PANTHER" id="PTHR11802:SF3">
    <property type="entry name" value="RETINOID-INDUCIBLE SERINE CARBOXYPEPTIDASE"/>
    <property type="match status" value="1"/>
</dbReference>
<evidence type="ECO:0000256" key="10">
    <source>
        <dbReference type="ARBA" id="ARBA00070242"/>
    </source>
</evidence>
<comment type="function">
    <text evidence="9">May be involved in vascular wall and kidney homeostasis.</text>
</comment>
<evidence type="ECO:0000313" key="12">
    <source>
        <dbReference type="EMBL" id="CAB3985719.1"/>
    </source>
</evidence>
<dbReference type="SUPFAM" id="SSF53474">
    <property type="entry name" value="alpha/beta-Hydrolases"/>
    <property type="match status" value="1"/>
</dbReference>
<keyword evidence="5" id="KW-0645">Protease</keyword>
<evidence type="ECO:0000256" key="8">
    <source>
        <dbReference type="ARBA" id="ARBA00023180"/>
    </source>
</evidence>
<sequence>MAENFFSLAKRCLEAIAENIELRCKDVRLNDGFIYPDFAFSQLSDSTIQEILDLAFSKNMLSPEYFACLIHKDVLKLDLSRYVNQRLISDQILLQLPCKKLVSLNLCGLEVSSSSLNKTIQNLTCLTCINLSRCRGCSDSVLKNLAKNCPNLKDLSLEWCSQITDHGIDALLKPADGSVEPLKIAYLNVSSTSVTTKSLWMLLNSLPLLLSLSFARIRGSGKSVADRTMFMKVKIGQLPLQYLDMSGTCTGLNQLKLVLESCPNLIKLKLTIPFYTNVHTETFSESLKNLSQLKLLHISVDYIPNSGPRPQPFPFERIESFLQHIGHQLETLNLAGPMELRLLLVCLHCKSLKQLVLYDCELVQPFLPSLETSPKEDCKANTGCNIAMFSDFCSLQYIHLERIQFKDISLHQKQEILCQLLTSHPNLLQLFLKSVPIEEKFLIRILQSSSGTQLEKLVLSCYDNITAKTIHAIEETCPILKRLELHHCWDITWYDIWQINELFKRNVYTQQIPDEKWSYVNVRKDAFMFWWLYGAQTANPDERVSKPLVLWIQGGPGASGTGFGNFEELGPEDINGNKREYTWLKAANVLFVDNPVGSGFSYVTDDSAYTTNVTGIAADLLTMLKSFLDELPVFKKIPFYIFCESYGGKMTSAFGVALYEAIHKGEIQVNFVGVALGDSWISPVDTVLTWGPYLYSFSLLDQTELAYVNNLANQTAQAFYSGDYDKSTTLWDEVENAIADRTDNVNIYNALQHNVEEPFKNKKLGRLYWQNVARLQQQSLSDFMNGPIRKKLGIIPDDVTWGGQSAEVFEKQRIDFMKPTIKDVSQLVNTGLMVVVYEGQLDIICDTIGAEIWIDKLAWTGLKAYSQMPKVPLYAPSQEQAKNTGAFVKEYENFHFYIVLKAGHMVPADAPEMALSMVKRILGHTKMKNLA</sequence>
<dbReference type="FunFam" id="3.40.50.1820:FF:000075">
    <property type="entry name" value="Carboxypeptidase"/>
    <property type="match status" value="1"/>
</dbReference>
<dbReference type="SUPFAM" id="SSF52047">
    <property type="entry name" value="RNI-like"/>
    <property type="match status" value="1"/>
</dbReference>
<name>A0A6S7G9A3_PARCT</name>
<dbReference type="PANTHER" id="PTHR11802">
    <property type="entry name" value="SERINE PROTEASE FAMILY S10 SERINE CARBOXYPEPTIDASE"/>
    <property type="match status" value="1"/>
</dbReference>
<dbReference type="GO" id="GO:0006508">
    <property type="term" value="P:proteolysis"/>
    <property type="evidence" value="ECO:0007669"/>
    <property type="project" value="UniProtKB-KW"/>
</dbReference>
<dbReference type="OrthoDB" id="443318at2759"/>
<keyword evidence="6" id="KW-0732">Signal</keyword>
<evidence type="ECO:0000313" key="13">
    <source>
        <dbReference type="Proteomes" id="UP001152795"/>
    </source>
</evidence>
<keyword evidence="8" id="KW-0325">Glycoprotein</keyword>
<evidence type="ECO:0000256" key="7">
    <source>
        <dbReference type="ARBA" id="ARBA00022801"/>
    </source>
</evidence>